<feature type="non-terminal residue" evidence="2">
    <location>
        <position position="1"/>
    </location>
</feature>
<feature type="transmembrane region" description="Helical" evidence="1">
    <location>
        <begin position="65"/>
        <end position="84"/>
    </location>
</feature>
<sequence>MSANARVQQGIAKEHPEWILPRLCQQNAYETGIYSASNNLKLILFYAIGIVPIVRRFGIDKNRAALVAMAASTVGGYFISQYTYEQCRK</sequence>
<proteinExistence type="predicted"/>
<keyword evidence="1" id="KW-1133">Transmembrane helix</keyword>
<reference evidence="2 3" key="1">
    <citation type="submission" date="2020-12" db="EMBL/GenBank/DDBJ databases">
        <title>Metabolic potential, ecology and presence of endohyphal bacteria is reflected in genomic diversity of Mucoromycotina.</title>
        <authorList>
            <person name="Muszewska A."/>
            <person name="Okrasinska A."/>
            <person name="Steczkiewicz K."/>
            <person name="Drgas O."/>
            <person name="Orlowska M."/>
            <person name="Perlinska-Lenart U."/>
            <person name="Aleksandrzak-Piekarczyk T."/>
            <person name="Szatraj K."/>
            <person name="Zielenkiewicz U."/>
            <person name="Pilsyk S."/>
            <person name="Malc E."/>
            <person name="Mieczkowski P."/>
            <person name="Kruszewska J.S."/>
            <person name="Biernat P."/>
            <person name="Pawlowska J."/>
        </authorList>
    </citation>
    <scope>NUCLEOTIDE SEQUENCE [LARGE SCALE GENOMIC DNA]</scope>
    <source>
        <strain evidence="2 3">CBS 142.35</strain>
    </source>
</reference>
<keyword evidence="1" id="KW-0812">Transmembrane</keyword>
<comment type="caution">
    <text evidence="2">The sequence shown here is derived from an EMBL/GenBank/DDBJ whole genome shotgun (WGS) entry which is preliminary data.</text>
</comment>
<accession>A0A8H7RX72</accession>
<evidence type="ECO:0000313" key="3">
    <source>
        <dbReference type="Proteomes" id="UP000646827"/>
    </source>
</evidence>
<name>A0A8H7RX72_9FUNG</name>
<dbReference type="Proteomes" id="UP000646827">
    <property type="component" value="Unassembled WGS sequence"/>
</dbReference>
<keyword evidence="3" id="KW-1185">Reference proteome</keyword>
<dbReference type="AlphaFoldDB" id="A0A8H7RX72"/>
<organism evidence="2 3">
    <name type="scientific">Circinella minor</name>
    <dbReference type="NCBI Taxonomy" id="1195481"/>
    <lineage>
        <taxon>Eukaryota</taxon>
        <taxon>Fungi</taxon>
        <taxon>Fungi incertae sedis</taxon>
        <taxon>Mucoromycota</taxon>
        <taxon>Mucoromycotina</taxon>
        <taxon>Mucoromycetes</taxon>
        <taxon>Mucorales</taxon>
        <taxon>Lichtheimiaceae</taxon>
        <taxon>Circinella</taxon>
    </lineage>
</organism>
<dbReference type="EMBL" id="JAEPRB010000294">
    <property type="protein sequence ID" value="KAG2217498.1"/>
    <property type="molecule type" value="Genomic_DNA"/>
</dbReference>
<feature type="transmembrane region" description="Helical" evidence="1">
    <location>
        <begin position="42"/>
        <end position="59"/>
    </location>
</feature>
<gene>
    <name evidence="2" type="ORF">INT45_012616</name>
</gene>
<evidence type="ECO:0000313" key="2">
    <source>
        <dbReference type="EMBL" id="KAG2217498.1"/>
    </source>
</evidence>
<evidence type="ECO:0000256" key="1">
    <source>
        <dbReference type="SAM" id="Phobius"/>
    </source>
</evidence>
<protein>
    <submittedName>
        <fullName evidence="2">Uncharacterized protein</fullName>
    </submittedName>
</protein>
<dbReference type="OrthoDB" id="2251921at2759"/>
<keyword evidence="1" id="KW-0472">Membrane</keyword>